<gene>
    <name evidence="2" type="primary">Necator_2022.05.29.01.07.g49</name>
    <name evidence="1" type="synonym">Necator_chrX.g26566</name>
    <name evidence="1" type="ORF">RB195_026399</name>
    <name evidence="2" type="ORF">RB195_026497</name>
</gene>
<dbReference type="EMBL" id="JAVFWL010000006">
    <property type="protein sequence ID" value="KAK6767100.1"/>
    <property type="molecule type" value="Genomic_DNA"/>
</dbReference>
<sequence length="111" mass="12741">MSVNFALFWDSSISTENSSRISTIYVLLWTLTKKNVVYTWTPESQSFIDKIKAILNSDLLLTHFDPRSSFLLKLQIVRLGQLSHIASQMDARSHLSRKLLPDTTTEELQPD</sequence>
<protein>
    <recommendedName>
        <fullName evidence="4">Reverse transcriptase/retrotransposon-derived protein RNase H-like domain-containing protein</fullName>
    </recommendedName>
</protein>
<evidence type="ECO:0000313" key="3">
    <source>
        <dbReference type="Proteomes" id="UP001303046"/>
    </source>
</evidence>
<comment type="caution">
    <text evidence="2">The sequence shown here is derived from an EMBL/GenBank/DDBJ whole genome shotgun (WGS) entry which is preliminary data.</text>
</comment>
<reference evidence="2 3" key="1">
    <citation type="submission" date="2023-08" db="EMBL/GenBank/DDBJ databases">
        <title>A Necator americanus chromosomal reference genome.</title>
        <authorList>
            <person name="Ilik V."/>
            <person name="Petrzelkova K.J."/>
            <person name="Pardy F."/>
            <person name="Fuh T."/>
            <person name="Niatou-Singa F.S."/>
            <person name="Gouil Q."/>
            <person name="Baker L."/>
            <person name="Ritchie M.E."/>
            <person name="Jex A.R."/>
            <person name="Gazzola D."/>
            <person name="Li H."/>
            <person name="Toshio Fujiwara R."/>
            <person name="Zhan B."/>
            <person name="Aroian R.V."/>
            <person name="Pafco B."/>
            <person name="Schwarz E.M."/>
        </authorList>
    </citation>
    <scope>NUCLEOTIDE SEQUENCE [LARGE SCALE GENOMIC DNA]</scope>
    <source>
        <strain evidence="2 3">Aroian</strain>
        <tissue evidence="2">Whole animal</tissue>
    </source>
</reference>
<name>A0ABR1EX75_NECAM</name>
<dbReference type="EMBL" id="JAVFWL010000007">
    <property type="protein sequence ID" value="KAK6767262.1"/>
    <property type="molecule type" value="Genomic_DNA"/>
</dbReference>
<dbReference type="InterPro" id="IPR043502">
    <property type="entry name" value="DNA/RNA_pol_sf"/>
</dbReference>
<proteinExistence type="predicted"/>
<organism evidence="2 3">
    <name type="scientific">Necator americanus</name>
    <name type="common">Human hookworm</name>
    <dbReference type="NCBI Taxonomy" id="51031"/>
    <lineage>
        <taxon>Eukaryota</taxon>
        <taxon>Metazoa</taxon>
        <taxon>Ecdysozoa</taxon>
        <taxon>Nematoda</taxon>
        <taxon>Chromadorea</taxon>
        <taxon>Rhabditida</taxon>
        <taxon>Rhabditina</taxon>
        <taxon>Rhabditomorpha</taxon>
        <taxon>Strongyloidea</taxon>
        <taxon>Ancylostomatidae</taxon>
        <taxon>Bunostominae</taxon>
        <taxon>Necator</taxon>
    </lineage>
</organism>
<accession>A0ABR1EX75</accession>
<dbReference type="Proteomes" id="UP001303046">
    <property type="component" value="Unassembled WGS sequence"/>
</dbReference>
<evidence type="ECO:0000313" key="2">
    <source>
        <dbReference type="EMBL" id="KAK6767262.1"/>
    </source>
</evidence>
<dbReference type="SUPFAM" id="SSF56672">
    <property type="entry name" value="DNA/RNA polymerases"/>
    <property type="match status" value="1"/>
</dbReference>
<evidence type="ECO:0000313" key="1">
    <source>
        <dbReference type="EMBL" id="KAK6767100.1"/>
    </source>
</evidence>
<keyword evidence="3" id="KW-1185">Reference proteome</keyword>
<evidence type="ECO:0008006" key="4">
    <source>
        <dbReference type="Google" id="ProtNLM"/>
    </source>
</evidence>